<dbReference type="InterPro" id="IPR021858">
    <property type="entry name" value="Fun_TF"/>
</dbReference>
<dbReference type="Pfam" id="PF11951">
    <property type="entry name" value="Fungal_trans_2"/>
    <property type="match status" value="1"/>
</dbReference>
<accession>A0ABR2I270</accession>
<evidence type="ECO:0000313" key="4">
    <source>
        <dbReference type="Proteomes" id="UP001390339"/>
    </source>
</evidence>
<dbReference type="PANTHER" id="PTHR37540:SF9">
    <property type="entry name" value="ZN(2)-C6 FUNGAL-TYPE DOMAIN-CONTAINING PROTEIN"/>
    <property type="match status" value="1"/>
</dbReference>
<keyword evidence="1" id="KW-0539">Nucleus</keyword>
<evidence type="ECO:0000313" key="3">
    <source>
        <dbReference type="EMBL" id="KAK8856291.1"/>
    </source>
</evidence>
<dbReference type="PANTHER" id="PTHR37540">
    <property type="entry name" value="TRANSCRIPTION FACTOR (ACR-2), PUTATIVE-RELATED-RELATED"/>
    <property type="match status" value="1"/>
</dbReference>
<evidence type="ECO:0000256" key="1">
    <source>
        <dbReference type="ARBA" id="ARBA00023242"/>
    </source>
</evidence>
<dbReference type="Proteomes" id="UP001390339">
    <property type="component" value="Unassembled WGS sequence"/>
</dbReference>
<sequence>MSFQFVDSTKVGRNERRLIRSHVMKGKNTGKSLPPRKRHRGTTPVKRTLDTSIVSTTKGMDPRLMVYGETRILELISLYWSDLSLISFAHELTPESRPLIHQWFTFVSQAMYPPQFCQKYDLVGTLWFGLALQDEAYCHLMLAMAASMASFSLGESRLTPLIMTHLARTYQIINKRLSGPEALSDGSIAVVTSLAMHEDLHQQQSTAMVHFQGLRRMVELRGGMRHLFSVERHIGQKVWRLDIEFALHTGSDIHFRDDNIPSSVVIDGLRKDRRVYKRNHIPQWLCDTSTGLLDIALDAIDFTEFLNTRSIGNKLFALDYTDALLALTGSLLQVAPVAGKLPQGRDNLMHKSLLTYMVTFRPEYGRRLAKYNLLGRGLRSSAQAFRPSTAFDYELLLWALYCGGIQVFDESKDLDWLSSMVTRACEHLSLHTWAETRNVLRKVAWIPSVHDEAGETLWKSLGRSSQ</sequence>
<gene>
    <name evidence="3" type="ORF">PGQ11_012203</name>
</gene>
<feature type="region of interest" description="Disordered" evidence="2">
    <location>
        <begin position="24"/>
        <end position="44"/>
    </location>
</feature>
<dbReference type="EMBL" id="JAPCWZ010000007">
    <property type="protein sequence ID" value="KAK8856291.1"/>
    <property type="molecule type" value="Genomic_DNA"/>
</dbReference>
<proteinExistence type="predicted"/>
<reference evidence="3 4" key="1">
    <citation type="journal article" date="2024" name="IMA Fungus">
        <title>Apiospora arundinis, a panoply of carbohydrate-active enzymes and secondary metabolites.</title>
        <authorList>
            <person name="Sorensen T."/>
            <person name="Petersen C."/>
            <person name="Muurmann A.T."/>
            <person name="Christiansen J.V."/>
            <person name="Brundto M.L."/>
            <person name="Overgaard C.K."/>
            <person name="Boysen A.T."/>
            <person name="Wollenberg R.D."/>
            <person name="Larsen T.O."/>
            <person name="Sorensen J.L."/>
            <person name="Nielsen K.L."/>
            <person name="Sondergaard T.E."/>
        </authorList>
    </citation>
    <scope>NUCLEOTIDE SEQUENCE [LARGE SCALE GENOMIC DNA]</scope>
    <source>
        <strain evidence="3 4">AAU 773</strain>
    </source>
</reference>
<comment type="caution">
    <text evidence="3">The sequence shown here is derived from an EMBL/GenBank/DDBJ whole genome shotgun (WGS) entry which is preliminary data.</text>
</comment>
<protein>
    <submittedName>
        <fullName evidence="3">Uncharacterized protein</fullName>
    </submittedName>
</protein>
<keyword evidence="4" id="KW-1185">Reference proteome</keyword>
<evidence type="ECO:0000256" key="2">
    <source>
        <dbReference type="SAM" id="MobiDB-lite"/>
    </source>
</evidence>
<name>A0ABR2I270_9PEZI</name>
<organism evidence="3 4">
    <name type="scientific">Apiospora arundinis</name>
    <dbReference type="NCBI Taxonomy" id="335852"/>
    <lineage>
        <taxon>Eukaryota</taxon>
        <taxon>Fungi</taxon>
        <taxon>Dikarya</taxon>
        <taxon>Ascomycota</taxon>
        <taxon>Pezizomycotina</taxon>
        <taxon>Sordariomycetes</taxon>
        <taxon>Xylariomycetidae</taxon>
        <taxon>Amphisphaeriales</taxon>
        <taxon>Apiosporaceae</taxon>
        <taxon>Apiospora</taxon>
    </lineage>
</organism>